<feature type="compositionally biased region" description="Low complexity" evidence="4">
    <location>
        <begin position="215"/>
        <end position="227"/>
    </location>
</feature>
<dbReference type="SUPFAM" id="SSF49764">
    <property type="entry name" value="HSP20-like chaperones"/>
    <property type="match status" value="3"/>
</dbReference>
<protein>
    <recommendedName>
        <fullName evidence="5">CS domain-containing protein</fullName>
    </recommendedName>
</protein>
<keyword evidence="7" id="KW-1185">Reference proteome</keyword>
<feature type="compositionally biased region" description="Basic and acidic residues" evidence="4">
    <location>
        <begin position="147"/>
        <end position="156"/>
    </location>
</feature>
<proteinExistence type="predicted"/>
<dbReference type="EMBL" id="CAUJNA010003207">
    <property type="protein sequence ID" value="CAJ1395713.1"/>
    <property type="molecule type" value="Genomic_DNA"/>
</dbReference>
<dbReference type="PANTHER" id="PTHR22904:SF523">
    <property type="entry name" value="STRESS-INDUCED-PHOSPHOPROTEIN 1"/>
    <property type="match status" value="1"/>
</dbReference>
<accession>A0AA36IZH0</accession>
<feature type="repeat" description="TPR" evidence="3">
    <location>
        <begin position="654"/>
        <end position="687"/>
    </location>
</feature>
<feature type="compositionally biased region" description="Acidic residues" evidence="4">
    <location>
        <begin position="157"/>
        <end position="170"/>
    </location>
</feature>
<feature type="region of interest" description="Disordered" evidence="4">
    <location>
        <begin position="143"/>
        <end position="182"/>
    </location>
</feature>
<dbReference type="InterPro" id="IPR008978">
    <property type="entry name" value="HSP20-like_chaperone"/>
</dbReference>
<sequence length="1027" mass="115842">MKSFMSSCGAWEDWDPAANCPMAFRGGLKRGRGAAAPGVQRMVRRDVFALLPVSATAIAVDKQRPLPQAARASPARRALPANSSELLEATTSLRCAFRWAEVREEQMDRAKRQLRDRRVEKALHQSSRLHADAVRQALMDSLKTRTSTREPERQLEDSQELAVDDSDEDFAFPPYQPWQPCKGMQHSATVADFQIARRQARRAARREGLAPSRPPSRASRPASAPGPRKLRRSSSEVSRPKTGCAERAKQPAVAEATPGADAEGEHGQVFKLRDFACVPSKGHAKGVDYVQSMGRITLSYAFRDELAALTAADLVVELSSWELKVKANKPDLDGSLAPLNGSLYGDVRRSLSWWTLEDQADGSKLFSIELAKRDHKAWNAVWKPGMSHTRKSHFGWTPHARAPVKKAEDILAKVKPGRRARQDGFVMRREDLCAALEDGQDASTAIYRIHLDKAALEKACETVSMSDLFGVDVMEQYLKIFIRGDEKSPILMGQLFDQIVPDKTRWEIVKAAALPDEESARVGVYNTCLQVTLTKEKPSKTHWPRLLEEHEQVLEREAAPAIEELSAKALRAPSPDRSGWSPQELAKEFKAKADGCFRNSAWRDAAVYYARAMGHTPEDEKLYSNRSACYVKLKKFDKALADAKKCATLKPEWSKVYFRLGQAHRGLRQWEDAITAFKEGRFREPANKEWEKEIEKTEEEQEKWDAHVREQRKLKREADMVTELNEATVVAEREAMAAVAEQALKAGKSRKEAGELALKGAELAKQRVHEMAAQKKKSAMVEDDQELDQAAPYRIVAEDGTLHSKSFAHTDKGMYFMGMTLMNFKSAPSNQPWVELRHPGKLRWSQGCGILRLKVFLPSVRGAQDLDVKVTANDLWIGTVGDTDPIVQGCFERKVDPNGENYAWFLVPDEDPPILELTLDKDSSEVYQTFSYGTLLWPRLFNDDIPLGEGLFEADLTDLPPELLEKFQTAQARSDEQSRKERQKRQMMTEEEVAEETARLWNDEFARHGIPHRVDSLEDRRIDSYQQ</sequence>
<dbReference type="PANTHER" id="PTHR22904">
    <property type="entry name" value="TPR REPEAT CONTAINING PROTEIN"/>
    <property type="match status" value="1"/>
</dbReference>
<feature type="region of interest" description="Disordered" evidence="4">
    <location>
        <begin position="969"/>
        <end position="993"/>
    </location>
</feature>
<evidence type="ECO:0000259" key="5">
    <source>
        <dbReference type="PROSITE" id="PS51203"/>
    </source>
</evidence>
<comment type="caution">
    <text evidence="6">The sequence shown here is derived from an EMBL/GenBank/DDBJ whole genome shotgun (WGS) entry which is preliminary data.</text>
</comment>
<organism evidence="6 7">
    <name type="scientific">Effrenium voratum</name>
    <dbReference type="NCBI Taxonomy" id="2562239"/>
    <lineage>
        <taxon>Eukaryota</taxon>
        <taxon>Sar</taxon>
        <taxon>Alveolata</taxon>
        <taxon>Dinophyceae</taxon>
        <taxon>Suessiales</taxon>
        <taxon>Symbiodiniaceae</taxon>
        <taxon>Effrenium</taxon>
    </lineage>
</organism>
<dbReference type="SUPFAM" id="SSF48452">
    <property type="entry name" value="TPR-like"/>
    <property type="match status" value="1"/>
</dbReference>
<feature type="region of interest" description="Disordered" evidence="4">
    <location>
        <begin position="198"/>
        <end position="264"/>
    </location>
</feature>
<keyword evidence="1" id="KW-0677">Repeat</keyword>
<dbReference type="PROSITE" id="PS50005">
    <property type="entry name" value="TPR"/>
    <property type="match status" value="1"/>
</dbReference>
<evidence type="ECO:0000256" key="3">
    <source>
        <dbReference type="PROSITE-ProRule" id="PRU00339"/>
    </source>
</evidence>
<name>A0AA36IZH0_9DINO</name>
<dbReference type="Pfam" id="PF04969">
    <property type="entry name" value="CS"/>
    <property type="match status" value="2"/>
</dbReference>
<dbReference type="SMART" id="SM00028">
    <property type="entry name" value="TPR"/>
    <property type="match status" value="3"/>
</dbReference>
<evidence type="ECO:0000256" key="2">
    <source>
        <dbReference type="ARBA" id="ARBA00022803"/>
    </source>
</evidence>
<dbReference type="PROSITE" id="PS51203">
    <property type="entry name" value="CS"/>
    <property type="match status" value="1"/>
</dbReference>
<dbReference type="InterPro" id="IPR007052">
    <property type="entry name" value="CS_dom"/>
</dbReference>
<gene>
    <name evidence="6" type="ORF">EVOR1521_LOCUS20087</name>
</gene>
<keyword evidence="2 3" id="KW-0802">TPR repeat</keyword>
<reference evidence="6" key="1">
    <citation type="submission" date="2023-08" db="EMBL/GenBank/DDBJ databases">
        <authorList>
            <person name="Chen Y."/>
            <person name="Shah S."/>
            <person name="Dougan E. K."/>
            <person name="Thang M."/>
            <person name="Chan C."/>
        </authorList>
    </citation>
    <scope>NUCLEOTIDE SEQUENCE</scope>
</reference>
<evidence type="ECO:0000256" key="1">
    <source>
        <dbReference type="ARBA" id="ARBA00022737"/>
    </source>
</evidence>
<feature type="domain" description="CS" evidence="5">
    <location>
        <begin position="442"/>
        <end position="547"/>
    </location>
</feature>
<evidence type="ECO:0000313" key="6">
    <source>
        <dbReference type="EMBL" id="CAJ1395713.1"/>
    </source>
</evidence>
<dbReference type="InterPro" id="IPR019734">
    <property type="entry name" value="TPR_rpt"/>
</dbReference>
<dbReference type="Gene3D" id="1.25.40.10">
    <property type="entry name" value="Tetratricopeptide repeat domain"/>
    <property type="match status" value="1"/>
</dbReference>
<evidence type="ECO:0000313" key="7">
    <source>
        <dbReference type="Proteomes" id="UP001178507"/>
    </source>
</evidence>
<dbReference type="Proteomes" id="UP001178507">
    <property type="component" value="Unassembled WGS sequence"/>
</dbReference>
<evidence type="ECO:0000256" key="4">
    <source>
        <dbReference type="SAM" id="MobiDB-lite"/>
    </source>
</evidence>
<dbReference type="GO" id="GO:0051879">
    <property type="term" value="F:Hsp90 protein binding"/>
    <property type="evidence" value="ECO:0007669"/>
    <property type="project" value="TreeGrafter"/>
</dbReference>
<dbReference type="InterPro" id="IPR011990">
    <property type="entry name" value="TPR-like_helical_dom_sf"/>
</dbReference>
<dbReference type="AlphaFoldDB" id="A0AA36IZH0"/>
<dbReference type="Gene3D" id="2.60.40.790">
    <property type="match status" value="3"/>
</dbReference>
<dbReference type="CDD" id="cd06463">
    <property type="entry name" value="p23_like"/>
    <property type="match status" value="1"/>
</dbReference>